<name>A0A238K3J1_9RHOB</name>
<evidence type="ECO:0000313" key="1">
    <source>
        <dbReference type="EMBL" id="SMX36516.1"/>
    </source>
</evidence>
<organism evidence="1 2">
    <name type="scientific">Maliponia aquimaris</name>
    <dbReference type="NCBI Taxonomy" id="1673631"/>
    <lineage>
        <taxon>Bacteria</taxon>
        <taxon>Pseudomonadati</taxon>
        <taxon>Pseudomonadota</taxon>
        <taxon>Alphaproteobacteria</taxon>
        <taxon>Rhodobacterales</taxon>
        <taxon>Paracoccaceae</taxon>
        <taxon>Maliponia</taxon>
    </lineage>
</organism>
<dbReference type="Proteomes" id="UP000207598">
    <property type="component" value="Unassembled WGS sequence"/>
</dbReference>
<proteinExistence type="predicted"/>
<accession>A0A238K3J1</accession>
<protein>
    <submittedName>
        <fullName evidence="1">Uncharacterized protein</fullName>
    </submittedName>
</protein>
<sequence length="64" mass="6888">MAAVGPDRQRVGTTGPLRIDPDFENLQLRARPKPATGLFPVEEHLCRGAAIGLCRPDSPALKIP</sequence>
<keyword evidence="2" id="KW-1185">Reference proteome</keyword>
<gene>
    <name evidence="1" type="ORF">MAA8898_00895</name>
</gene>
<dbReference type="AlphaFoldDB" id="A0A238K3J1"/>
<reference evidence="1 2" key="1">
    <citation type="submission" date="2017-05" db="EMBL/GenBank/DDBJ databases">
        <authorList>
            <person name="Song R."/>
            <person name="Chenine A.L."/>
            <person name="Ruprecht R.M."/>
        </authorList>
    </citation>
    <scope>NUCLEOTIDE SEQUENCE [LARGE SCALE GENOMIC DNA]</scope>
    <source>
        <strain evidence="1 2">CECT 8898</strain>
    </source>
</reference>
<evidence type="ECO:0000313" key="2">
    <source>
        <dbReference type="Proteomes" id="UP000207598"/>
    </source>
</evidence>
<dbReference type="EMBL" id="FXYF01000002">
    <property type="protein sequence ID" value="SMX36516.1"/>
    <property type="molecule type" value="Genomic_DNA"/>
</dbReference>